<evidence type="ECO:0000256" key="1">
    <source>
        <dbReference type="ARBA" id="ARBA00000843"/>
    </source>
</evidence>
<comment type="similarity">
    <text evidence="4">Belongs to the Nth/MutY family.</text>
</comment>
<evidence type="ECO:0000256" key="13">
    <source>
        <dbReference type="ARBA" id="ARBA00023204"/>
    </source>
</evidence>
<protein>
    <recommendedName>
        <fullName evidence="6">Adenine DNA glycosylase</fullName>
        <ecNumber evidence="5">3.2.2.31</ecNumber>
    </recommendedName>
</protein>
<dbReference type="InterPro" id="IPR029119">
    <property type="entry name" value="MutY_C"/>
</dbReference>
<reference evidence="16 17" key="1">
    <citation type="submission" date="2023-01" db="EMBL/GenBank/DDBJ databases">
        <title>Novel species of the genus Asticcacaulis isolated from rivers.</title>
        <authorList>
            <person name="Lu H."/>
        </authorList>
    </citation>
    <scope>NUCLEOTIDE SEQUENCE [LARGE SCALE GENOMIC DNA]</scope>
    <source>
        <strain evidence="16 17">LKC15W</strain>
    </source>
</reference>
<organism evidence="16 17">
    <name type="scientific">Asticcacaulis machinosus</name>
    <dbReference type="NCBI Taxonomy" id="2984211"/>
    <lineage>
        <taxon>Bacteria</taxon>
        <taxon>Pseudomonadati</taxon>
        <taxon>Pseudomonadota</taxon>
        <taxon>Alphaproteobacteria</taxon>
        <taxon>Caulobacterales</taxon>
        <taxon>Caulobacteraceae</taxon>
        <taxon>Asticcacaulis</taxon>
    </lineage>
</organism>
<comment type="function">
    <text evidence="3">Adenine glycosylase active on G-A mispairs. MutY also corrects error-prone DNA synthesis past GO lesions which are due to the oxidatively damaged form of guanine: 7,8-dihydro-8-oxoguanine (8-oxo-dGTP).</text>
</comment>
<evidence type="ECO:0000256" key="12">
    <source>
        <dbReference type="ARBA" id="ARBA00023014"/>
    </source>
</evidence>
<keyword evidence="14" id="KW-0326">Glycosidase</keyword>
<dbReference type="SMART" id="SM00525">
    <property type="entry name" value="FES"/>
    <property type="match status" value="1"/>
</dbReference>
<dbReference type="SMART" id="SM00478">
    <property type="entry name" value="ENDO3c"/>
    <property type="match status" value="1"/>
</dbReference>
<evidence type="ECO:0000256" key="4">
    <source>
        <dbReference type="ARBA" id="ARBA00008343"/>
    </source>
</evidence>
<evidence type="ECO:0000256" key="10">
    <source>
        <dbReference type="ARBA" id="ARBA00022801"/>
    </source>
</evidence>
<dbReference type="InterPro" id="IPR011257">
    <property type="entry name" value="DNA_glycosylase"/>
</dbReference>
<evidence type="ECO:0000256" key="7">
    <source>
        <dbReference type="ARBA" id="ARBA00022485"/>
    </source>
</evidence>
<evidence type="ECO:0000256" key="14">
    <source>
        <dbReference type="ARBA" id="ARBA00023295"/>
    </source>
</evidence>
<evidence type="ECO:0000256" key="8">
    <source>
        <dbReference type="ARBA" id="ARBA00022723"/>
    </source>
</evidence>
<dbReference type="InterPro" id="IPR004035">
    <property type="entry name" value="Endouclease-III_FeS-bd_BS"/>
</dbReference>
<sequence>MAATINLTENDVSRLRTDLLSWYDLHARTLPWRRAPGKKSTVDPYAVWLSEVMLQQTTVPHAQPYFETFLKRWPTVQDLAQADDGEVMAAWAGLGYYSRARNLLKGARMVVSQYQGGFPDDEISLLKIPSFGPYTAAAVAAFAFDKPANVVDGNIERIMSRIYAVDESMPAAKPKLKALAAQWVSEDRAADWPQALMDLASGVCRPKSPKCGECPLSEGCLAYELDQAERYPVRLAKAAKPRRYGAVFLLVSNEGFIVERRPDKGLLGGMLGLPHLEWRGDVWVDNDVLDQLLIADVAAELIGQYEHVFTHFALTQNVWLQRLTEDEMSEFLRQNNRFQRLGFGNEKALPTVFGKALKFLPM</sequence>
<keyword evidence="13" id="KW-0234">DNA repair</keyword>
<dbReference type="PANTHER" id="PTHR42944:SF1">
    <property type="entry name" value="ADENINE DNA GLYCOSYLASE"/>
    <property type="match status" value="1"/>
</dbReference>
<evidence type="ECO:0000256" key="5">
    <source>
        <dbReference type="ARBA" id="ARBA00012045"/>
    </source>
</evidence>
<keyword evidence="10" id="KW-0378">Hydrolase</keyword>
<dbReference type="InterPro" id="IPR023170">
    <property type="entry name" value="HhH_base_excis_C"/>
</dbReference>
<dbReference type="Proteomes" id="UP001218579">
    <property type="component" value="Unassembled WGS sequence"/>
</dbReference>
<dbReference type="InterPro" id="IPR015797">
    <property type="entry name" value="NUDIX_hydrolase-like_dom_sf"/>
</dbReference>
<evidence type="ECO:0000256" key="9">
    <source>
        <dbReference type="ARBA" id="ARBA00022763"/>
    </source>
</evidence>
<comment type="cofactor">
    <cofactor evidence="2">
        <name>[4Fe-4S] cluster</name>
        <dbReference type="ChEBI" id="CHEBI:49883"/>
    </cofactor>
</comment>
<gene>
    <name evidence="16" type="primary">mutY</name>
    <name evidence="16" type="ORF">PQU98_02405</name>
</gene>
<accession>A0ABT5HFR0</accession>
<evidence type="ECO:0000259" key="15">
    <source>
        <dbReference type="SMART" id="SM00478"/>
    </source>
</evidence>
<keyword evidence="8" id="KW-0479">Metal-binding</keyword>
<evidence type="ECO:0000256" key="6">
    <source>
        <dbReference type="ARBA" id="ARBA00022023"/>
    </source>
</evidence>
<dbReference type="InterPro" id="IPR005760">
    <property type="entry name" value="A/G_AdeGlyc_MutY"/>
</dbReference>
<evidence type="ECO:0000256" key="2">
    <source>
        <dbReference type="ARBA" id="ARBA00001966"/>
    </source>
</evidence>
<keyword evidence="12" id="KW-0411">Iron-sulfur</keyword>
<dbReference type="Pfam" id="PF10576">
    <property type="entry name" value="EndIII_4Fe-2S"/>
    <property type="match status" value="1"/>
</dbReference>
<feature type="domain" description="HhH-GPD" evidence="15">
    <location>
        <begin position="53"/>
        <end position="202"/>
    </location>
</feature>
<proteinExistence type="inferred from homology"/>
<keyword evidence="11" id="KW-0408">Iron</keyword>
<dbReference type="Pfam" id="PF14815">
    <property type="entry name" value="NUDIX_4"/>
    <property type="match status" value="1"/>
</dbReference>
<dbReference type="EMBL" id="JAQQKV010000001">
    <property type="protein sequence ID" value="MDC7674965.1"/>
    <property type="molecule type" value="Genomic_DNA"/>
</dbReference>
<dbReference type="CDD" id="cd00056">
    <property type="entry name" value="ENDO3c"/>
    <property type="match status" value="1"/>
</dbReference>
<keyword evidence="17" id="KW-1185">Reference proteome</keyword>
<dbReference type="NCBIfam" id="TIGR01084">
    <property type="entry name" value="mutY"/>
    <property type="match status" value="1"/>
</dbReference>
<comment type="catalytic activity">
    <reaction evidence="1">
        <text>Hydrolyzes free adenine bases from 7,8-dihydro-8-oxoguanine:adenine mismatched double-stranded DNA, leaving an apurinic site.</text>
        <dbReference type="EC" id="3.2.2.31"/>
    </reaction>
</comment>
<dbReference type="Gene3D" id="3.90.79.10">
    <property type="entry name" value="Nucleoside Triphosphate Pyrophosphohydrolase"/>
    <property type="match status" value="1"/>
</dbReference>
<dbReference type="InterPro" id="IPR003265">
    <property type="entry name" value="HhH-GPD_domain"/>
</dbReference>
<name>A0ABT5HFR0_9CAUL</name>
<dbReference type="InterPro" id="IPR044298">
    <property type="entry name" value="MIG/MutY"/>
</dbReference>
<keyword evidence="7" id="KW-0004">4Fe-4S</keyword>
<evidence type="ECO:0000313" key="17">
    <source>
        <dbReference type="Proteomes" id="UP001218579"/>
    </source>
</evidence>
<dbReference type="RefSeq" id="WP_272743272.1">
    <property type="nucleotide sequence ID" value="NZ_JAQQKV010000001.1"/>
</dbReference>
<evidence type="ECO:0000256" key="11">
    <source>
        <dbReference type="ARBA" id="ARBA00023004"/>
    </source>
</evidence>
<dbReference type="SUPFAM" id="SSF55811">
    <property type="entry name" value="Nudix"/>
    <property type="match status" value="1"/>
</dbReference>
<dbReference type="EC" id="3.2.2.31" evidence="5"/>
<dbReference type="PANTHER" id="PTHR42944">
    <property type="entry name" value="ADENINE DNA GLYCOSYLASE"/>
    <property type="match status" value="1"/>
</dbReference>
<dbReference type="Gene3D" id="1.10.1670.10">
    <property type="entry name" value="Helix-hairpin-Helix base-excision DNA repair enzymes (C-terminal)"/>
    <property type="match status" value="1"/>
</dbReference>
<dbReference type="SUPFAM" id="SSF48150">
    <property type="entry name" value="DNA-glycosylase"/>
    <property type="match status" value="1"/>
</dbReference>
<keyword evidence="9" id="KW-0227">DNA damage</keyword>
<dbReference type="InterPro" id="IPR003651">
    <property type="entry name" value="Endonuclease3_FeS-loop_motif"/>
</dbReference>
<dbReference type="Gene3D" id="1.10.340.30">
    <property type="entry name" value="Hypothetical protein, domain 2"/>
    <property type="match status" value="1"/>
</dbReference>
<dbReference type="Pfam" id="PF00730">
    <property type="entry name" value="HhH-GPD"/>
    <property type="match status" value="1"/>
</dbReference>
<evidence type="ECO:0000313" key="16">
    <source>
        <dbReference type="EMBL" id="MDC7674965.1"/>
    </source>
</evidence>
<dbReference type="PROSITE" id="PS00764">
    <property type="entry name" value="ENDONUCLEASE_III_1"/>
    <property type="match status" value="1"/>
</dbReference>
<evidence type="ECO:0000256" key="3">
    <source>
        <dbReference type="ARBA" id="ARBA00002933"/>
    </source>
</evidence>
<comment type="caution">
    <text evidence="16">The sequence shown here is derived from an EMBL/GenBank/DDBJ whole genome shotgun (WGS) entry which is preliminary data.</text>
</comment>